<dbReference type="KEGG" id="fam:OYT1_ch2248"/>
<dbReference type="AlphaFoldDB" id="A0A2Z6GEQ4"/>
<dbReference type="GO" id="GO:0051603">
    <property type="term" value="P:proteolysis involved in protein catabolic process"/>
    <property type="evidence" value="ECO:0007669"/>
    <property type="project" value="TreeGrafter"/>
</dbReference>
<evidence type="ECO:0000256" key="1">
    <source>
        <dbReference type="ARBA" id="ARBA00001947"/>
    </source>
</evidence>
<evidence type="ECO:0000256" key="6">
    <source>
        <dbReference type="ARBA" id="ARBA00023049"/>
    </source>
</evidence>
<dbReference type="PANTHER" id="PTHR22726:SF24">
    <property type="entry name" value="M48 FAMILY METALLOPEPTIDASE"/>
    <property type="match status" value="1"/>
</dbReference>
<dbReference type="PANTHER" id="PTHR22726">
    <property type="entry name" value="METALLOENDOPEPTIDASE OMA1"/>
    <property type="match status" value="1"/>
</dbReference>
<reference evidence="9 10" key="1">
    <citation type="submission" date="2018-06" db="EMBL/GenBank/DDBJ databases">
        <title>OYT1 Genome Sequencing.</title>
        <authorList>
            <person name="Kato S."/>
            <person name="Itoh T."/>
            <person name="Ohkuma M."/>
        </authorList>
    </citation>
    <scope>NUCLEOTIDE SEQUENCE [LARGE SCALE GENOMIC DNA]</scope>
    <source>
        <strain evidence="9 10">OYT1</strain>
    </source>
</reference>
<evidence type="ECO:0000259" key="8">
    <source>
        <dbReference type="Pfam" id="PF01435"/>
    </source>
</evidence>
<dbReference type="EMBL" id="AP018738">
    <property type="protein sequence ID" value="BBE51764.1"/>
    <property type="molecule type" value="Genomic_DNA"/>
</dbReference>
<organism evidence="9 10">
    <name type="scientific">Ferriphaselus amnicola</name>
    <dbReference type="NCBI Taxonomy" id="1188319"/>
    <lineage>
        <taxon>Bacteria</taxon>
        <taxon>Pseudomonadati</taxon>
        <taxon>Pseudomonadota</taxon>
        <taxon>Betaproteobacteria</taxon>
        <taxon>Nitrosomonadales</taxon>
        <taxon>Gallionellaceae</taxon>
        <taxon>Ferriphaselus</taxon>
    </lineage>
</organism>
<keyword evidence="10" id="KW-1185">Reference proteome</keyword>
<dbReference type="GO" id="GO:0016020">
    <property type="term" value="C:membrane"/>
    <property type="evidence" value="ECO:0007669"/>
    <property type="project" value="TreeGrafter"/>
</dbReference>
<evidence type="ECO:0000256" key="2">
    <source>
        <dbReference type="ARBA" id="ARBA00022670"/>
    </source>
</evidence>
<proteinExistence type="predicted"/>
<protein>
    <submittedName>
        <fullName evidence="9">Beta-barrel assembly-enhancing protease</fullName>
    </submittedName>
</protein>
<dbReference type="PROSITE" id="PS51257">
    <property type="entry name" value="PROKAR_LIPOPROTEIN"/>
    <property type="match status" value="1"/>
</dbReference>
<dbReference type="Proteomes" id="UP000033070">
    <property type="component" value="Chromosome"/>
</dbReference>
<evidence type="ECO:0000313" key="9">
    <source>
        <dbReference type="EMBL" id="BBE51764.1"/>
    </source>
</evidence>
<evidence type="ECO:0000256" key="5">
    <source>
        <dbReference type="ARBA" id="ARBA00022833"/>
    </source>
</evidence>
<dbReference type="InterPro" id="IPR051156">
    <property type="entry name" value="Mito/Outer_Membr_Metalloprot"/>
</dbReference>
<keyword evidence="2 9" id="KW-0645">Protease</keyword>
<gene>
    <name evidence="9" type="ORF">OYT1_ch2248</name>
</gene>
<dbReference type="Gene3D" id="3.30.2010.10">
    <property type="entry name" value="Metalloproteases ('zincins'), catalytic domain"/>
    <property type="match status" value="1"/>
</dbReference>
<dbReference type="Pfam" id="PF01435">
    <property type="entry name" value="Peptidase_M48"/>
    <property type="match status" value="1"/>
</dbReference>
<accession>A0A2Z6GEQ4</accession>
<dbReference type="InterPro" id="IPR001915">
    <property type="entry name" value="Peptidase_M48"/>
</dbReference>
<keyword evidence="6" id="KW-0482">Metalloprotease</keyword>
<dbReference type="CDD" id="cd07333">
    <property type="entry name" value="M48C_bepA_like"/>
    <property type="match status" value="1"/>
</dbReference>
<evidence type="ECO:0000256" key="4">
    <source>
        <dbReference type="ARBA" id="ARBA00022801"/>
    </source>
</evidence>
<sequence length="476" mass="52115">MNTLTKSLLVVPILLALSSCARNPVTGRQDFVMMSEAQEVSIGLRQDILVKQQYRVYPSRALQDYVESVGQKVATRSHRPLLKYHYTVVDSPEINAFALPGGYIYVTRGILAYLNSEAELAAVLGHETGHVTARHGVRQQSASQAAQIGVTLASIFVPELGTNAGYNLTNMLGGALLSGYGREHELEADRLGADYLARSGYDPHAMINVVGVLKNQELFDTDIAKQEGREPRRYHGVFATHPDADTRLQQVVGESKSLEVANPYEGRDVFLRQIDGLTFNDSSDQGVVRNNVFSHGELGFSISFPSEWKVTNSPASISARSPDKLVSMQLKMDVKPTGTPTEYARRLTGGGSRVEPEEFNGLSAAIAYTPSTITGVTYLGSKTYIVQTVAKSPEVMDAQRNAVLNSMRSLHGMSEAERKKLRPLQVKIITVKTGDTYAELARRSPLGKNAESYLRLINAQYPKGEPTPGQSIKIID</sequence>
<dbReference type="RefSeq" id="WP_062626772.1">
    <property type="nucleotide sequence ID" value="NZ_AP018738.1"/>
</dbReference>
<feature type="chain" id="PRO_5017381036" evidence="7">
    <location>
        <begin position="22"/>
        <end position="476"/>
    </location>
</feature>
<dbReference type="GO" id="GO:0004222">
    <property type="term" value="F:metalloendopeptidase activity"/>
    <property type="evidence" value="ECO:0007669"/>
    <property type="project" value="InterPro"/>
</dbReference>
<evidence type="ECO:0000256" key="3">
    <source>
        <dbReference type="ARBA" id="ARBA00022723"/>
    </source>
</evidence>
<feature type="signal peptide" evidence="7">
    <location>
        <begin position="1"/>
        <end position="21"/>
    </location>
</feature>
<keyword evidence="4" id="KW-0378">Hydrolase</keyword>
<dbReference type="STRING" id="1188319.OYT1_01607"/>
<evidence type="ECO:0000256" key="7">
    <source>
        <dbReference type="SAM" id="SignalP"/>
    </source>
</evidence>
<name>A0A2Z6GEQ4_9PROT</name>
<keyword evidence="7" id="KW-0732">Signal</keyword>
<dbReference type="GO" id="GO:0046872">
    <property type="term" value="F:metal ion binding"/>
    <property type="evidence" value="ECO:0007669"/>
    <property type="project" value="UniProtKB-KW"/>
</dbReference>
<keyword evidence="3" id="KW-0479">Metal-binding</keyword>
<feature type="domain" description="Peptidase M48" evidence="8">
    <location>
        <begin position="63"/>
        <end position="252"/>
    </location>
</feature>
<evidence type="ECO:0000313" key="10">
    <source>
        <dbReference type="Proteomes" id="UP000033070"/>
    </source>
</evidence>
<comment type="cofactor">
    <cofactor evidence="1">
        <name>Zn(2+)</name>
        <dbReference type="ChEBI" id="CHEBI:29105"/>
    </cofactor>
</comment>
<keyword evidence="5" id="KW-0862">Zinc</keyword>